<keyword evidence="2" id="KW-0813">Transport</keyword>
<reference evidence="12 13" key="1">
    <citation type="submission" date="2016-11" db="EMBL/GenBank/DDBJ databases">
        <authorList>
            <person name="Jaros S."/>
            <person name="Januszkiewicz K."/>
            <person name="Wedrychowicz H."/>
        </authorList>
    </citation>
    <scope>NUCLEOTIDE SEQUENCE [LARGE SCALE GENOMIC DNA]</scope>
    <source>
        <strain evidence="12 13">CGMCC 1.7049</strain>
    </source>
</reference>
<dbReference type="GO" id="GO:0030256">
    <property type="term" value="C:type I protein secretion system complex"/>
    <property type="evidence" value="ECO:0007669"/>
    <property type="project" value="InterPro"/>
</dbReference>
<evidence type="ECO:0000256" key="1">
    <source>
        <dbReference type="ARBA" id="ARBA00004651"/>
    </source>
</evidence>
<keyword evidence="4 9" id="KW-0812">Transmembrane</keyword>
<dbReference type="InterPro" id="IPR003593">
    <property type="entry name" value="AAA+_ATPase"/>
</dbReference>
<dbReference type="Gene3D" id="1.20.1560.10">
    <property type="entry name" value="ABC transporter type 1, transmembrane domain"/>
    <property type="match status" value="1"/>
</dbReference>
<feature type="transmembrane region" description="Helical" evidence="9">
    <location>
        <begin position="20"/>
        <end position="42"/>
    </location>
</feature>
<evidence type="ECO:0000256" key="2">
    <source>
        <dbReference type="ARBA" id="ARBA00022448"/>
    </source>
</evidence>
<evidence type="ECO:0000256" key="7">
    <source>
        <dbReference type="ARBA" id="ARBA00022989"/>
    </source>
</evidence>
<name>A0A1M5R026_9GAMM</name>
<evidence type="ECO:0000256" key="4">
    <source>
        <dbReference type="ARBA" id="ARBA00022692"/>
    </source>
</evidence>
<dbReference type="SMART" id="SM00382">
    <property type="entry name" value="AAA"/>
    <property type="match status" value="1"/>
</dbReference>
<evidence type="ECO:0000313" key="12">
    <source>
        <dbReference type="EMBL" id="SHH19787.1"/>
    </source>
</evidence>
<dbReference type="PROSITE" id="PS00211">
    <property type="entry name" value="ABC_TRANSPORTER_1"/>
    <property type="match status" value="1"/>
</dbReference>
<keyword evidence="8 9" id="KW-0472">Membrane</keyword>
<dbReference type="SUPFAM" id="SSF90123">
    <property type="entry name" value="ABC transporter transmembrane region"/>
    <property type="match status" value="1"/>
</dbReference>
<keyword evidence="13" id="KW-1185">Reference proteome</keyword>
<dbReference type="GO" id="GO:0005524">
    <property type="term" value="F:ATP binding"/>
    <property type="evidence" value="ECO:0007669"/>
    <property type="project" value="UniProtKB-KW"/>
</dbReference>
<dbReference type="InterPro" id="IPR039421">
    <property type="entry name" value="Type_1_exporter"/>
</dbReference>
<evidence type="ECO:0000256" key="6">
    <source>
        <dbReference type="ARBA" id="ARBA00022840"/>
    </source>
</evidence>
<evidence type="ECO:0000256" key="8">
    <source>
        <dbReference type="ARBA" id="ARBA00023136"/>
    </source>
</evidence>
<dbReference type="GO" id="GO:0005886">
    <property type="term" value="C:plasma membrane"/>
    <property type="evidence" value="ECO:0007669"/>
    <property type="project" value="UniProtKB-SubCell"/>
</dbReference>
<dbReference type="InterPro" id="IPR027417">
    <property type="entry name" value="P-loop_NTPase"/>
</dbReference>
<keyword evidence="12" id="KW-0378">Hydrolase</keyword>
<dbReference type="GO" id="GO:0006508">
    <property type="term" value="P:proteolysis"/>
    <property type="evidence" value="ECO:0007669"/>
    <property type="project" value="UniProtKB-KW"/>
</dbReference>
<dbReference type="GO" id="GO:0140359">
    <property type="term" value="F:ABC-type transporter activity"/>
    <property type="evidence" value="ECO:0007669"/>
    <property type="project" value="InterPro"/>
</dbReference>
<keyword evidence="6 12" id="KW-0067">ATP-binding</keyword>
<dbReference type="Pfam" id="PF00664">
    <property type="entry name" value="ABC_membrane"/>
    <property type="match status" value="1"/>
</dbReference>
<dbReference type="PANTHER" id="PTHR24221:SF248">
    <property type="entry name" value="ABC TRANSPORTER TRANSMEMBRANE REGION"/>
    <property type="match status" value="1"/>
</dbReference>
<feature type="domain" description="ABC transporter" evidence="10">
    <location>
        <begin position="329"/>
        <end position="565"/>
    </location>
</feature>
<keyword evidence="5" id="KW-0547">Nucleotide-binding</keyword>
<dbReference type="PANTHER" id="PTHR24221">
    <property type="entry name" value="ATP-BINDING CASSETTE SUB-FAMILY B"/>
    <property type="match status" value="1"/>
</dbReference>
<dbReference type="OrthoDB" id="9782586at2"/>
<feature type="transmembrane region" description="Helical" evidence="9">
    <location>
        <begin position="126"/>
        <end position="147"/>
    </location>
</feature>
<dbReference type="PROSITE" id="PS50929">
    <property type="entry name" value="ABC_TM1F"/>
    <property type="match status" value="1"/>
</dbReference>
<evidence type="ECO:0000259" key="10">
    <source>
        <dbReference type="PROSITE" id="PS50893"/>
    </source>
</evidence>
<accession>A0A1M5R026</accession>
<dbReference type="GO" id="GO:0030253">
    <property type="term" value="P:protein secretion by the type I secretion system"/>
    <property type="evidence" value="ECO:0007669"/>
    <property type="project" value="InterPro"/>
</dbReference>
<evidence type="ECO:0000259" key="11">
    <source>
        <dbReference type="PROSITE" id="PS50929"/>
    </source>
</evidence>
<dbReference type="Pfam" id="PF00005">
    <property type="entry name" value="ABC_tran"/>
    <property type="match status" value="1"/>
</dbReference>
<dbReference type="FunFam" id="3.40.50.300:FF:001444">
    <property type="entry name" value="ABC transporter ATP-binding protein"/>
    <property type="match status" value="1"/>
</dbReference>
<evidence type="ECO:0000256" key="5">
    <source>
        <dbReference type="ARBA" id="ARBA00022741"/>
    </source>
</evidence>
<dbReference type="InterPro" id="IPR003439">
    <property type="entry name" value="ABC_transporter-like_ATP-bd"/>
</dbReference>
<dbReference type="RefSeq" id="WP_072898364.1">
    <property type="nucleotide sequence ID" value="NZ_FQWZ01000007.1"/>
</dbReference>
<dbReference type="InterPro" id="IPR036640">
    <property type="entry name" value="ABC1_TM_sf"/>
</dbReference>
<dbReference type="InterPro" id="IPR017871">
    <property type="entry name" value="ABC_transporter-like_CS"/>
</dbReference>
<dbReference type="EMBL" id="FQWZ01000007">
    <property type="protein sequence ID" value="SHH19787.1"/>
    <property type="molecule type" value="Genomic_DNA"/>
</dbReference>
<dbReference type="InterPro" id="IPR010128">
    <property type="entry name" value="ATPase_T1SS_PrtD-like"/>
</dbReference>
<feature type="domain" description="ABC transmembrane type-1" evidence="11">
    <location>
        <begin position="21"/>
        <end position="298"/>
    </location>
</feature>
<dbReference type="GO" id="GO:0034040">
    <property type="term" value="F:ATPase-coupled lipid transmembrane transporter activity"/>
    <property type="evidence" value="ECO:0007669"/>
    <property type="project" value="TreeGrafter"/>
</dbReference>
<keyword evidence="3" id="KW-1003">Cell membrane</keyword>
<keyword evidence="7 9" id="KW-1133">Transmembrane helix</keyword>
<dbReference type="GO" id="GO:0008233">
    <property type="term" value="F:peptidase activity"/>
    <property type="evidence" value="ECO:0007669"/>
    <property type="project" value="UniProtKB-KW"/>
</dbReference>
<dbReference type="Proteomes" id="UP000199758">
    <property type="component" value="Unassembled WGS sequence"/>
</dbReference>
<dbReference type="PROSITE" id="PS50893">
    <property type="entry name" value="ABC_TRANSPORTER_2"/>
    <property type="match status" value="1"/>
</dbReference>
<dbReference type="AlphaFoldDB" id="A0A1M5R026"/>
<feature type="transmembrane region" description="Helical" evidence="9">
    <location>
        <begin position="54"/>
        <end position="77"/>
    </location>
</feature>
<dbReference type="InterPro" id="IPR011527">
    <property type="entry name" value="ABC1_TM_dom"/>
</dbReference>
<comment type="subcellular location">
    <subcellularLocation>
        <location evidence="1">Cell membrane</location>
        <topology evidence="1">Multi-pass membrane protein</topology>
    </subcellularLocation>
</comment>
<dbReference type="NCBIfam" id="TIGR01842">
    <property type="entry name" value="type_I_sec_PrtD"/>
    <property type="match status" value="1"/>
</dbReference>
<proteinExistence type="predicted"/>
<feature type="transmembrane region" description="Helical" evidence="9">
    <location>
        <begin position="153"/>
        <end position="172"/>
    </location>
</feature>
<evidence type="ECO:0000256" key="9">
    <source>
        <dbReference type="SAM" id="Phobius"/>
    </source>
</evidence>
<dbReference type="CDD" id="cd03246">
    <property type="entry name" value="ABCC_Protease_Secretion"/>
    <property type="match status" value="1"/>
</dbReference>
<dbReference type="SUPFAM" id="SSF52540">
    <property type="entry name" value="P-loop containing nucleoside triphosphate hydrolases"/>
    <property type="match status" value="1"/>
</dbReference>
<evidence type="ECO:0000256" key="3">
    <source>
        <dbReference type="ARBA" id="ARBA00022475"/>
    </source>
</evidence>
<protein>
    <submittedName>
        <fullName evidence="12">ATP-binding cassette, subfamily C, exporter for protease/lipase</fullName>
    </submittedName>
</protein>
<organism evidence="12 13">
    <name type="scientific">Hydrocarboniphaga daqingensis</name>
    <dbReference type="NCBI Taxonomy" id="490188"/>
    <lineage>
        <taxon>Bacteria</taxon>
        <taxon>Pseudomonadati</taxon>
        <taxon>Pseudomonadota</taxon>
        <taxon>Gammaproteobacteria</taxon>
        <taxon>Nevskiales</taxon>
        <taxon>Nevskiaceae</taxon>
        <taxon>Hydrocarboniphaga</taxon>
    </lineage>
</organism>
<keyword evidence="12" id="KW-0645">Protease</keyword>
<dbReference type="STRING" id="490188.SAMN04488068_2828"/>
<dbReference type="GO" id="GO:0016887">
    <property type="term" value="F:ATP hydrolysis activity"/>
    <property type="evidence" value="ECO:0007669"/>
    <property type="project" value="InterPro"/>
</dbReference>
<dbReference type="Gene3D" id="3.40.50.300">
    <property type="entry name" value="P-loop containing nucleotide triphosphate hydrolases"/>
    <property type="match status" value="1"/>
</dbReference>
<sequence length="570" mass="60025">MAADSVLMPGDALARYRSGLIAAAAYSAVINALYLVPSLYMLQVYDRVLTSRNLTTLTMLTVLMLAAYIALAALGAIRNMMLVRIGNGVDAALSSSVFDAVFNRYALTRDLRLLGRLNDLSVIRSFIGGSGMASLFDAPWIPIYLFVVYLMHPYFALLVLIGLLILVALALLTEWTTGSKLGQASAFQSAANAGVSNAMHSIDAISAMGMTARVRERWSGQTLPAAVLQSKAADRASMLTSASKFVRITLQSAILCLGAALVIAGDVTPGLMIAASILASRALAPVEQLIASWKPFVGFRKSWAQLKELLALADDRAPSVVLPRPAGRLLLEQVSFRLSSGDEPILQNVSLSVSPGEIVGIIGPSASGKSTLAKLMVGACKPSSGVVRLDGFDLAAWNRDDLGPHLGYLPQEVQLMDGTVGENISRFATDATSESIIAAAKAAHAHDAIARLPQGYNTRVGIGGESLSGGQRQRVALARALYGEPALLVLDEPNSNLDEIGEKALQDALLAAKSSGVSIVLISHRPGTVAITDRLIVLKDGRIALNGPRDAVLTTLNAGRAPAPPAKTVE</sequence>
<gene>
    <name evidence="12" type="ORF">SAMN04488068_2828</name>
</gene>
<evidence type="ECO:0000313" key="13">
    <source>
        <dbReference type="Proteomes" id="UP000199758"/>
    </source>
</evidence>